<comment type="caution">
    <text evidence="8">The sequence shown here is derived from an EMBL/GenBank/DDBJ whole genome shotgun (WGS) entry which is preliminary data.</text>
</comment>
<dbReference type="InterPro" id="IPR039100">
    <property type="entry name" value="Sdo1/SBDS-like"/>
</dbReference>
<dbReference type="Gene3D" id="1.10.10.900">
    <property type="entry name" value="SBDS protein C-terminal domain, subdomain 1"/>
    <property type="match status" value="1"/>
</dbReference>
<keyword evidence="3" id="KW-0963">Cytoplasm</keyword>
<feature type="compositionally biased region" description="Polar residues" evidence="6">
    <location>
        <begin position="190"/>
        <end position="200"/>
    </location>
</feature>
<feature type="region of interest" description="Disordered" evidence="6">
    <location>
        <begin position="171"/>
        <end position="200"/>
    </location>
</feature>
<organism evidence="8">
    <name type="scientific">Cladocopium goreaui</name>
    <dbReference type="NCBI Taxonomy" id="2562237"/>
    <lineage>
        <taxon>Eukaryota</taxon>
        <taxon>Sar</taxon>
        <taxon>Alveolata</taxon>
        <taxon>Dinophyceae</taxon>
        <taxon>Suessiales</taxon>
        <taxon>Symbiodiniaceae</taxon>
        <taxon>Cladocopium</taxon>
    </lineage>
</organism>
<dbReference type="SUPFAM" id="SSF89895">
    <property type="entry name" value="FYSH domain"/>
    <property type="match status" value="1"/>
</dbReference>
<evidence type="ECO:0000259" key="7">
    <source>
        <dbReference type="PROSITE" id="PS00028"/>
    </source>
</evidence>
<feature type="domain" description="C2H2-type" evidence="7">
    <location>
        <begin position="277"/>
        <end position="299"/>
    </location>
</feature>
<evidence type="ECO:0000256" key="5">
    <source>
        <dbReference type="ARBA" id="ARBA00049708"/>
    </source>
</evidence>
<accession>A0A9P1GRZ2</accession>
<evidence type="ECO:0000256" key="4">
    <source>
        <dbReference type="ARBA" id="ARBA00022517"/>
    </source>
</evidence>
<evidence type="ECO:0000313" key="11">
    <source>
        <dbReference type="Proteomes" id="UP001152797"/>
    </source>
</evidence>
<feature type="non-terminal residue" evidence="8">
    <location>
        <position position="332"/>
    </location>
</feature>
<reference evidence="8" key="1">
    <citation type="submission" date="2022-10" db="EMBL/GenBank/DDBJ databases">
        <authorList>
            <person name="Chen Y."/>
            <person name="Dougan E. K."/>
            <person name="Chan C."/>
            <person name="Rhodes N."/>
            <person name="Thang M."/>
        </authorList>
    </citation>
    <scope>NUCLEOTIDE SEQUENCE</scope>
</reference>
<reference evidence="9" key="2">
    <citation type="submission" date="2024-04" db="EMBL/GenBank/DDBJ databases">
        <authorList>
            <person name="Chen Y."/>
            <person name="Shah S."/>
            <person name="Dougan E. K."/>
            <person name="Thang M."/>
            <person name="Chan C."/>
        </authorList>
    </citation>
    <scope>NUCLEOTIDE SEQUENCE [LARGE SCALE GENOMIC DNA]</scope>
</reference>
<proteinExistence type="inferred from homology"/>
<dbReference type="Pfam" id="PF09377">
    <property type="entry name" value="SBDS_domain_II"/>
    <property type="match status" value="1"/>
</dbReference>
<dbReference type="Pfam" id="PF01172">
    <property type="entry name" value="SBDS_N"/>
    <property type="match status" value="1"/>
</dbReference>
<evidence type="ECO:0000256" key="1">
    <source>
        <dbReference type="ARBA" id="ARBA00004496"/>
    </source>
</evidence>
<dbReference type="InterPro" id="IPR037188">
    <property type="entry name" value="Sdo1/SBDS_central_sf"/>
</dbReference>
<dbReference type="InterPro" id="IPR013087">
    <property type="entry name" value="Znf_C2H2_type"/>
</dbReference>
<dbReference type="EMBL" id="CAMXCT030006780">
    <property type="protein sequence ID" value="CAL4807250.1"/>
    <property type="molecule type" value="Genomic_DNA"/>
</dbReference>
<dbReference type="EMBL" id="CAMXCT010006780">
    <property type="protein sequence ID" value="CAI4019938.1"/>
    <property type="molecule type" value="Genomic_DNA"/>
</dbReference>
<evidence type="ECO:0000313" key="9">
    <source>
        <dbReference type="EMBL" id="CAL1173313.1"/>
    </source>
</evidence>
<dbReference type="PROSITE" id="PS00028">
    <property type="entry name" value="ZINC_FINGER_C2H2_1"/>
    <property type="match status" value="1"/>
</dbReference>
<dbReference type="OrthoDB" id="10253092at2759"/>
<dbReference type="AlphaFoldDB" id="A0A9P1GRZ2"/>
<comment type="subcellular location">
    <subcellularLocation>
        <location evidence="1">Cytoplasm</location>
    </subcellularLocation>
</comment>
<protein>
    <submittedName>
        <fullName evidence="10">Ribosome maturation protein SBDS</fullName>
    </submittedName>
</protein>
<dbReference type="Proteomes" id="UP001152797">
    <property type="component" value="Unassembled WGS sequence"/>
</dbReference>
<gene>
    <name evidence="8" type="ORF">C1SCF055_LOCUS44394</name>
</gene>
<evidence type="ECO:0000256" key="2">
    <source>
        <dbReference type="ARBA" id="ARBA00007433"/>
    </source>
</evidence>
<dbReference type="GO" id="GO:0042254">
    <property type="term" value="P:ribosome biogenesis"/>
    <property type="evidence" value="ECO:0007669"/>
    <property type="project" value="UniProtKB-KW"/>
</dbReference>
<name>A0A9P1GRZ2_9DINO</name>
<dbReference type="SUPFAM" id="SSF109728">
    <property type="entry name" value="Hypothetical protein AF0491, middle domain"/>
    <property type="match status" value="1"/>
</dbReference>
<comment type="similarity">
    <text evidence="2">Belongs to the SDO1/SBDS family.</text>
</comment>
<sequence length="332" mass="37131">YKNKVLNWREGIEKDLNEVLQTETVFTNVSKAVIAKEKDLQKAFGTLDLPEICKKILKDGDVQVSDKEREVHMESLFKDIVQILAERLVHTETGRQLTPVATESALKSIGFSVQPDQPAKKQALKAMEEIQKKLSGSFSRAKMRVRMTFPDHLEEIHQYLLEDCSATIEKSEVATTEPSTLEDENDKSKANATTPPKRTGTLRSLTFVCDPSHYRELDRLATKVHAGENVSLHVVTQNVVSATTTGLEGYPEERGPAPATATRNAAPKPAPKKGMKCSSCMADFEDAGDYRSHCRSEWHNFNLKRKVKGLSPLSEDDFAELDLDLREGFRGD</sequence>
<dbReference type="InterPro" id="IPR019783">
    <property type="entry name" value="SDO1/SBDS_N"/>
</dbReference>
<evidence type="ECO:0000313" key="8">
    <source>
        <dbReference type="EMBL" id="CAI4019938.1"/>
    </source>
</evidence>
<feature type="compositionally biased region" description="Low complexity" evidence="6">
    <location>
        <begin position="256"/>
        <end position="267"/>
    </location>
</feature>
<evidence type="ECO:0000256" key="3">
    <source>
        <dbReference type="ARBA" id="ARBA00022490"/>
    </source>
</evidence>
<dbReference type="Gene3D" id="3.30.1250.10">
    <property type="entry name" value="Ribosome maturation protein SBDS, N-terminal domain"/>
    <property type="match status" value="1"/>
</dbReference>
<keyword evidence="11" id="KW-1185">Reference proteome</keyword>
<dbReference type="EMBL" id="CAMXCT020006780">
    <property type="protein sequence ID" value="CAL1173313.1"/>
    <property type="molecule type" value="Genomic_DNA"/>
</dbReference>
<dbReference type="InterPro" id="IPR018978">
    <property type="entry name" value="SDO1/SBDS_central"/>
</dbReference>
<dbReference type="PANTHER" id="PTHR10927:SF1">
    <property type="entry name" value="RIBOSOME MATURATION PROTEIN SBDS"/>
    <property type="match status" value="1"/>
</dbReference>
<comment type="subunit">
    <text evidence="5">Associates with the 60S ribosomal subunit.</text>
</comment>
<dbReference type="InterPro" id="IPR036786">
    <property type="entry name" value="Ribosome_mat_SBDS_N_sf"/>
</dbReference>
<dbReference type="PANTHER" id="PTHR10927">
    <property type="entry name" value="RIBOSOME MATURATION PROTEIN SBDS"/>
    <property type="match status" value="1"/>
</dbReference>
<keyword evidence="4" id="KW-0690">Ribosome biogenesis</keyword>
<feature type="region of interest" description="Disordered" evidence="6">
    <location>
        <begin position="247"/>
        <end position="276"/>
    </location>
</feature>
<dbReference type="GO" id="GO:0005737">
    <property type="term" value="C:cytoplasm"/>
    <property type="evidence" value="ECO:0007669"/>
    <property type="project" value="UniProtKB-SubCell"/>
</dbReference>
<evidence type="ECO:0000313" key="10">
    <source>
        <dbReference type="EMBL" id="CAL4807250.1"/>
    </source>
</evidence>
<evidence type="ECO:0000256" key="6">
    <source>
        <dbReference type="SAM" id="MobiDB-lite"/>
    </source>
</evidence>